<dbReference type="Proteomes" id="UP001597264">
    <property type="component" value="Unassembled WGS sequence"/>
</dbReference>
<dbReference type="PANTHER" id="PTHR30146:SF148">
    <property type="entry name" value="HTH-TYPE TRANSCRIPTIONAL REPRESSOR PURR-RELATED"/>
    <property type="match status" value="1"/>
</dbReference>
<dbReference type="InterPro" id="IPR000843">
    <property type="entry name" value="HTH_LacI"/>
</dbReference>
<sequence length="342" mass="37048">MSNIRTVARLAGVSVATVSRALAKPDLVSPRTRKKVLAAVDRAGYKPNLMAVQFRSRRTRNLVVLVPTIANPFFSRVITGIQQRAREAGYQVLLCNTLGQEDIEREYARMVQNFQADGVIQLRAFDPFSNEADAEGAGDDSLLPMVNACEVMPDCSYPSVQLDNRAAARAMTDHLVRLGHQRIGLVKGPQRSPLTRDRIAGYREALEAADIPFDESLLCPGDFSLQSGHRAAGTLITRDNPPTAIFCENDEMAIGAMQRIKQAGLRVPEDISIAGFDDIAFAAYSDPSLTTIAQPAEEFGATAAQLLIDLLEQGPANAPAQVLLPYDLKVRDSTGPAPTSDS</sequence>
<feature type="domain" description="HTH lacI-type" evidence="5">
    <location>
        <begin position="2"/>
        <end position="56"/>
    </location>
</feature>
<proteinExistence type="predicted"/>
<dbReference type="InterPro" id="IPR010982">
    <property type="entry name" value="Lambda_DNA-bd_dom_sf"/>
</dbReference>
<dbReference type="SUPFAM" id="SSF53822">
    <property type="entry name" value="Periplasmic binding protein-like I"/>
    <property type="match status" value="1"/>
</dbReference>
<comment type="caution">
    <text evidence="6">The sequence shown here is derived from an EMBL/GenBank/DDBJ whole genome shotgun (WGS) entry which is preliminary data.</text>
</comment>
<protein>
    <submittedName>
        <fullName evidence="6">LacI family DNA-binding transcriptional regulator</fullName>
    </submittedName>
</protein>
<dbReference type="EMBL" id="JBHTLR010000013">
    <property type="protein sequence ID" value="MFD1217286.1"/>
    <property type="molecule type" value="Genomic_DNA"/>
</dbReference>
<evidence type="ECO:0000256" key="2">
    <source>
        <dbReference type="ARBA" id="ARBA00023015"/>
    </source>
</evidence>
<keyword evidence="7" id="KW-1185">Reference proteome</keyword>
<organism evidence="6 7">
    <name type="scientific">Microbulbifer celer</name>
    <dbReference type="NCBI Taxonomy" id="435905"/>
    <lineage>
        <taxon>Bacteria</taxon>
        <taxon>Pseudomonadati</taxon>
        <taxon>Pseudomonadota</taxon>
        <taxon>Gammaproteobacteria</taxon>
        <taxon>Cellvibrionales</taxon>
        <taxon>Microbulbiferaceae</taxon>
        <taxon>Microbulbifer</taxon>
    </lineage>
</organism>
<evidence type="ECO:0000313" key="7">
    <source>
        <dbReference type="Proteomes" id="UP001597264"/>
    </source>
</evidence>
<dbReference type="PANTHER" id="PTHR30146">
    <property type="entry name" value="LACI-RELATED TRANSCRIPTIONAL REPRESSOR"/>
    <property type="match status" value="1"/>
</dbReference>
<dbReference type="InterPro" id="IPR028082">
    <property type="entry name" value="Peripla_BP_I"/>
</dbReference>
<dbReference type="Gene3D" id="1.10.260.40">
    <property type="entry name" value="lambda repressor-like DNA-binding domains"/>
    <property type="match status" value="1"/>
</dbReference>
<evidence type="ECO:0000313" key="6">
    <source>
        <dbReference type="EMBL" id="MFD1217286.1"/>
    </source>
</evidence>
<dbReference type="Pfam" id="PF13377">
    <property type="entry name" value="Peripla_BP_3"/>
    <property type="match status" value="1"/>
</dbReference>
<dbReference type="Pfam" id="PF00356">
    <property type="entry name" value="LacI"/>
    <property type="match status" value="1"/>
</dbReference>
<evidence type="ECO:0000256" key="1">
    <source>
        <dbReference type="ARBA" id="ARBA00022491"/>
    </source>
</evidence>
<gene>
    <name evidence="6" type="ORF">ACFQ2X_11805</name>
</gene>
<dbReference type="GO" id="GO:0003677">
    <property type="term" value="F:DNA binding"/>
    <property type="evidence" value="ECO:0007669"/>
    <property type="project" value="UniProtKB-KW"/>
</dbReference>
<evidence type="ECO:0000256" key="3">
    <source>
        <dbReference type="ARBA" id="ARBA00023125"/>
    </source>
</evidence>
<keyword evidence="1" id="KW-0678">Repressor</keyword>
<evidence type="ECO:0000259" key="5">
    <source>
        <dbReference type="PROSITE" id="PS50932"/>
    </source>
</evidence>
<keyword evidence="3 6" id="KW-0238">DNA-binding</keyword>
<dbReference type="Gene3D" id="3.40.50.2300">
    <property type="match status" value="2"/>
</dbReference>
<dbReference type="SMART" id="SM00354">
    <property type="entry name" value="HTH_LACI"/>
    <property type="match status" value="1"/>
</dbReference>
<keyword evidence="2" id="KW-0805">Transcription regulation</keyword>
<reference evidence="7" key="1">
    <citation type="journal article" date="2019" name="Int. J. Syst. Evol. Microbiol.">
        <title>The Global Catalogue of Microorganisms (GCM) 10K type strain sequencing project: providing services to taxonomists for standard genome sequencing and annotation.</title>
        <authorList>
            <consortium name="The Broad Institute Genomics Platform"/>
            <consortium name="The Broad Institute Genome Sequencing Center for Infectious Disease"/>
            <person name="Wu L."/>
            <person name="Ma J."/>
        </authorList>
    </citation>
    <scope>NUCLEOTIDE SEQUENCE [LARGE SCALE GENOMIC DNA]</scope>
    <source>
        <strain evidence="7">CCUG 54356</strain>
    </source>
</reference>
<keyword evidence="4" id="KW-0804">Transcription</keyword>
<dbReference type="CDD" id="cd01392">
    <property type="entry name" value="HTH_LacI"/>
    <property type="match status" value="1"/>
</dbReference>
<dbReference type="SUPFAM" id="SSF47413">
    <property type="entry name" value="lambda repressor-like DNA-binding domains"/>
    <property type="match status" value="1"/>
</dbReference>
<evidence type="ECO:0000256" key="4">
    <source>
        <dbReference type="ARBA" id="ARBA00023163"/>
    </source>
</evidence>
<dbReference type="InterPro" id="IPR046335">
    <property type="entry name" value="LacI/GalR-like_sensor"/>
</dbReference>
<dbReference type="PROSITE" id="PS50932">
    <property type="entry name" value="HTH_LACI_2"/>
    <property type="match status" value="1"/>
</dbReference>
<name>A0ABW3UCI8_9GAMM</name>
<dbReference type="CDD" id="cd06284">
    <property type="entry name" value="PBP1_LacI-like"/>
    <property type="match status" value="1"/>
</dbReference>
<accession>A0ABW3UCI8</accession>
<dbReference type="RefSeq" id="WP_230435915.1">
    <property type="nucleotide sequence ID" value="NZ_CP087715.1"/>
</dbReference>